<proteinExistence type="predicted"/>
<sequence>MGNCSGNLAHESKSSLSAALLSPNHVDVTPESTRATTSSDAAMRIKIKMTKKEAVRLLSMLANGEEVRLQEMLCAVQGQGINDCFSSIKPVSGSWRPTLQSIPESC</sequence>
<evidence type="ECO:0000259" key="1">
    <source>
        <dbReference type="Pfam" id="PF25418"/>
    </source>
</evidence>
<keyword evidence="3" id="KW-1185">Reference proteome</keyword>
<evidence type="ECO:0000313" key="3">
    <source>
        <dbReference type="Proteomes" id="UP001327560"/>
    </source>
</evidence>
<evidence type="ECO:0000313" key="2">
    <source>
        <dbReference type="EMBL" id="WOL20468.1"/>
    </source>
</evidence>
<dbReference type="AlphaFoldDB" id="A0AAQ3L808"/>
<accession>A0AAQ3L808</accession>
<dbReference type="Proteomes" id="UP001327560">
    <property type="component" value="Chromosome 9"/>
</dbReference>
<gene>
    <name evidence="2" type="ORF">Cni_G29273</name>
</gene>
<protein>
    <recommendedName>
        <fullName evidence="1">DUF7890 domain-containing protein</fullName>
    </recommendedName>
</protein>
<organism evidence="2 3">
    <name type="scientific">Canna indica</name>
    <name type="common">Indian-shot</name>
    <dbReference type="NCBI Taxonomy" id="4628"/>
    <lineage>
        <taxon>Eukaryota</taxon>
        <taxon>Viridiplantae</taxon>
        <taxon>Streptophyta</taxon>
        <taxon>Embryophyta</taxon>
        <taxon>Tracheophyta</taxon>
        <taxon>Spermatophyta</taxon>
        <taxon>Magnoliopsida</taxon>
        <taxon>Liliopsida</taxon>
        <taxon>Zingiberales</taxon>
        <taxon>Cannaceae</taxon>
        <taxon>Canna</taxon>
    </lineage>
</organism>
<dbReference type="EMBL" id="CP136898">
    <property type="protein sequence ID" value="WOL20468.1"/>
    <property type="molecule type" value="Genomic_DNA"/>
</dbReference>
<reference evidence="2 3" key="1">
    <citation type="submission" date="2023-10" db="EMBL/GenBank/DDBJ databases">
        <title>Chromosome-scale genome assembly provides insights into flower coloration mechanisms of Canna indica.</title>
        <authorList>
            <person name="Li C."/>
        </authorList>
    </citation>
    <scope>NUCLEOTIDE SEQUENCE [LARGE SCALE GENOMIC DNA]</scope>
    <source>
        <tissue evidence="2">Flower</tissue>
    </source>
</reference>
<dbReference type="Pfam" id="PF25418">
    <property type="entry name" value="DUF7890"/>
    <property type="match status" value="1"/>
</dbReference>
<dbReference type="InterPro" id="IPR057212">
    <property type="entry name" value="DUF7890"/>
</dbReference>
<feature type="domain" description="DUF7890" evidence="1">
    <location>
        <begin position="42"/>
        <end position="65"/>
    </location>
</feature>
<name>A0AAQ3L808_9LILI</name>